<evidence type="ECO:0000256" key="8">
    <source>
        <dbReference type="SAM" id="SignalP"/>
    </source>
</evidence>
<keyword evidence="6" id="KW-0472">Membrane</keyword>
<evidence type="ECO:0000256" key="4">
    <source>
        <dbReference type="ARBA" id="ARBA00022452"/>
    </source>
</evidence>
<dbReference type="Pfam" id="PF02321">
    <property type="entry name" value="OEP"/>
    <property type="match status" value="2"/>
</dbReference>
<dbReference type="GO" id="GO:0015288">
    <property type="term" value="F:porin activity"/>
    <property type="evidence" value="ECO:0007669"/>
    <property type="project" value="TreeGrafter"/>
</dbReference>
<accession>A0A1D8D4M1</accession>
<gene>
    <name evidence="9" type="ORF">BIU88_04035</name>
</gene>
<evidence type="ECO:0000256" key="2">
    <source>
        <dbReference type="ARBA" id="ARBA00007613"/>
    </source>
</evidence>
<dbReference type="GO" id="GO:0009279">
    <property type="term" value="C:cell outer membrane"/>
    <property type="evidence" value="ECO:0007669"/>
    <property type="project" value="UniProtKB-SubCell"/>
</dbReference>
<dbReference type="InterPro" id="IPR051906">
    <property type="entry name" value="TolC-like"/>
</dbReference>
<name>A0A1D8D4M1_CHLLM</name>
<dbReference type="Gene3D" id="1.20.1600.10">
    <property type="entry name" value="Outer membrane efflux proteins (OEP)"/>
    <property type="match status" value="1"/>
</dbReference>
<dbReference type="STRING" id="274537.BIU88_04035"/>
<dbReference type="AlphaFoldDB" id="A0A1D8D4M1"/>
<keyword evidence="10" id="KW-1185">Reference proteome</keyword>
<dbReference type="SUPFAM" id="SSF56954">
    <property type="entry name" value="Outer membrane efflux proteins (OEP)"/>
    <property type="match status" value="1"/>
</dbReference>
<organism evidence="9 10">
    <name type="scientific">Chlorobaculum limnaeum</name>
    <dbReference type="NCBI Taxonomy" id="274537"/>
    <lineage>
        <taxon>Bacteria</taxon>
        <taxon>Pseudomonadati</taxon>
        <taxon>Chlorobiota</taxon>
        <taxon>Chlorobiia</taxon>
        <taxon>Chlorobiales</taxon>
        <taxon>Chlorobiaceae</taxon>
        <taxon>Chlorobaculum</taxon>
    </lineage>
</organism>
<evidence type="ECO:0000256" key="3">
    <source>
        <dbReference type="ARBA" id="ARBA00022448"/>
    </source>
</evidence>
<keyword evidence="3" id="KW-0813">Transport</keyword>
<dbReference type="GO" id="GO:0015562">
    <property type="term" value="F:efflux transmembrane transporter activity"/>
    <property type="evidence" value="ECO:0007669"/>
    <property type="project" value="InterPro"/>
</dbReference>
<dbReference type="KEGG" id="clz:BIU88_04035"/>
<keyword evidence="5" id="KW-0812">Transmembrane</keyword>
<keyword evidence="8" id="KW-0732">Signal</keyword>
<dbReference type="PANTHER" id="PTHR30026">
    <property type="entry name" value="OUTER MEMBRANE PROTEIN TOLC"/>
    <property type="match status" value="1"/>
</dbReference>
<proteinExistence type="inferred from homology"/>
<protein>
    <submittedName>
        <fullName evidence="9">Transporter</fullName>
    </submittedName>
</protein>
<feature type="chain" id="PRO_5009106587" evidence="8">
    <location>
        <begin position="23"/>
        <end position="474"/>
    </location>
</feature>
<evidence type="ECO:0000256" key="1">
    <source>
        <dbReference type="ARBA" id="ARBA00004442"/>
    </source>
</evidence>
<reference evidence="9" key="1">
    <citation type="submission" date="2016-09" db="EMBL/GenBank/DDBJ databases">
        <title>Genome sequence of Chlorobaculum limnaeum.</title>
        <authorList>
            <person name="Liu Z."/>
            <person name="Tank M."/>
            <person name="Bryant D.A."/>
        </authorList>
    </citation>
    <scope>NUCLEOTIDE SEQUENCE [LARGE SCALE GENOMIC DNA]</scope>
    <source>
        <strain evidence="9">DSM 1677</strain>
    </source>
</reference>
<evidence type="ECO:0000313" key="9">
    <source>
        <dbReference type="EMBL" id="AOS83384.1"/>
    </source>
</evidence>
<comment type="subcellular location">
    <subcellularLocation>
        <location evidence="1">Cell outer membrane</location>
    </subcellularLocation>
</comment>
<dbReference type="OrthoDB" id="9811587at2"/>
<dbReference type="InterPro" id="IPR003423">
    <property type="entry name" value="OMP_efflux"/>
</dbReference>
<dbReference type="EMBL" id="CP017305">
    <property type="protein sequence ID" value="AOS83384.1"/>
    <property type="molecule type" value="Genomic_DNA"/>
</dbReference>
<evidence type="ECO:0000256" key="6">
    <source>
        <dbReference type="ARBA" id="ARBA00023136"/>
    </source>
</evidence>
<evidence type="ECO:0000313" key="10">
    <source>
        <dbReference type="Proteomes" id="UP000095185"/>
    </source>
</evidence>
<comment type="similarity">
    <text evidence="2">Belongs to the outer membrane factor (OMF) (TC 1.B.17) family.</text>
</comment>
<evidence type="ECO:0000256" key="5">
    <source>
        <dbReference type="ARBA" id="ARBA00022692"/>
    </source>
</evidence>
<sequence length="474" mass="51901">MVKKNVFIGILLLFLPVVTVHAESQQTKTLLLPECISIALNKAYSVKKAENARHLSGVDLLRSYGNFLPKVTSSASYVPRSVSRSYASYSPLSGIGSDTAINTTSRSSSVDLSVTASLNLFNGLSDYAALQAALDRKKAAGFTLQRARETIAYDVTQHYYQVLLDQELLDIARENLKSAKDLLTLTDRQFSIGLKSITDLYQQQAETSNSDLGVINAENQLRRSKLELVRRLRIDPATEIALKPVDAAAIGKLSPEVDITALTASGLERRADLRAQGLERDAARQDVRRIAGSRLPKLDLAFSMSSGAIDSYQTTMLGQTYDYSYPPVSKQLENGIDHAISLNLSWTIFDGFMTRYNVESAKVASRNRQLDYEELKEGIEIDLKQVAGDYRAAFARIGAARQSLKASESAAQGITRKYDLGASGFVELSAARAALFNARSTLTQALYNLALQKALLDYTSGAMSIEQESNASLH</sequence>
<dbReference type="RefSeq" id="WP_069809104.1">
    <property type="nucleotide sequence ID" value="NZ_CP017305.1"/>
</dbReference>
<feature type="signal peptide" evidence="8">
    <location>
        <begin position="1"/>
        <end position="22"/>
    </location>
</feature>
<dbReference type="Proteomes" id="UP000095185">
    <property type="component" value="Chromosome"/>
</dbReference>
<dbReference type="GO" id="GO:1990281">
    <property type="term" value="C:efflux pump complex"/>
    <property type="evidence" value="ECO:0007669"/>
    <property type="project" value="TreeGrafter"/>
</dbReference>
<dbReference type="PANTHER" id="PTHR30026:SF20">
    <property type="entry name" value="OUTER MEMBRANE PROTEIN TOLC"/>
    <property type="match status" value="1"/>
</dbReference>
<keyword evidence="7" id="KW-0998">Cell outer membrane</keyword>
<keyword evidence="4" id="KW-1134">Transmembrane beta strand</keyword>
<evidence type="ECO:0000256" key="7">
    <source>
        <dbReference type="ARBA" id="ARBA00023237"/>
    </source>
</evidence>